<proteinExistence type="predicted"/>
<evidence type="ECO:0000313" key="2">
    <source>
        <dbReference type="Proteomes" id="UP000250579"/>
    </source>
</evidence>
<evidence type="ECO:0000313" key="1">
    <source>
        <dbReference type="EMBL" id="AXA67783.1"/>
    </source>
</evidence>
<gene>
    <name evidence="1" type="ORF">CE139_18835</name>
</gene>
<name>A0A2Z5ABY7_9PSED</name>
<accession>A0A2Z5ABY7</accession>
<dbReference type="EMBL" id="CP022198">
    <property type="protein sequence ID" value="AXA67783.1"/>
    <property type="molecule type" value="Genomic_DNA"/>
</dbReference>
<dbReference type="AlphaFoldDB" id="A0A2Z5ABY7"/>
<organism evidence="1 2">
    <name type="scientific">Pseudomonas oryzihabitans</name>
    <dbReference type="NCBI Taxonomy" id="47885"/>
    <lineage>
        <taxon>Bacteria</taxon>
        <taxon>Pseudomonadati</taxon>
        <taxon>Pseudomonadota</taxon>
        <taxon>Gammaproteobacteria</taxon>
        <taxon>Pseudomonadales</taxon>
        <taxon>Pseudomonadaceae</taxon>
        <taxon>Pseudomonas</taxon>
    </lineage>
</organism>
<sequence length="93" mass="10452">MKTGYQSAGRALDVGLDPYRVECRRISLAKWFFCIYHPHAPLKLIQRTFTSDQLGNPFVINAVVARLRVEVDALSIFVAVAECMLDVPSQQQA</sequence>
<reference evidence="1 2" key="1">
    <citation type="submission" date="2017-06" db="EMBL/GenBank/DDBJ databases">
        <title>Evolution towards high GC content and high-temperature stress adaptation in endophytic Pseudomonas oryzihabitans impacted its plant-growth promoting traits.</title>
        <authorList>
            <person name="Nascimento F.X."/>
        </authorList>
    </citation>
    <scope>NUCLEOTIDE SEQUENCE [LARGE SCALE GENOMIC DNA]</scope>
    <source>
        <strain evidence="1 2">MS8</strain>
    </source>
</reference>
<protein>
    <submittedName>
        <fullName evidence="1">Uncharacterized protein</fullName>
    </submittedName>
</protein>
<dbReference type="Proteomes" id="UP000250579">
    <property type="component" value="Chromosome"/>
</dbReference>